<accession>A0A9D1JNI5</accession>
<dbReference type="Proteomes" id="UP000823928">
    <property type="component" value="Unassembled WGS sequence"/>
</dbReference>
<keyword evidence="1" id="KW-0472">Membrane</keyword>
<sequence>MQKAGIAWISGGGLDSFKPKWGFTLAEVLITLGIIGIVAAITLPSLITKKQTKELQVGLQKGYSLISQVMQLMEYGEGQPITPETYATHKFAPVFDKYLVSAKACNDGCLIIRQDESDENGTSIGFDFADYKTYNKRAKVAGNLMDNGQFLLRNGMTIYMENETVTYISIDVNGMYKGPNLWGHDLFTFQLMNNGKMLPMGAEGTAYDSDKFCSTSSTSKYNGIA</sequence>
<dbReference type="SUPFAM" id="SSF54523">
    <property type="entry name" value="Pili subunits"/>
    <property type="match status" value="1"/>
</dbReference>
<dbReference type="EMBL" id="DVIU01000130">
    <property type="protein sequence ID" value="HIS36275.1"/>
    <property type="molecule type" value="Genomic_DNA"/>
</dbReference>
<evidence type="ECO:0000313" key="3">
    <source>
        <dbReference type="Proteomes" id="UP000823928"/>
    </source>
</evidence>
<evidence type="ECO:0000313" key="2">
    <source>
        <dbReference type="EMBL" id="HIS36275.1"/>
    </source>
</evidence>
<organism evidence="2 3">
    <name type="scientific">Candidatus Scatousia excrementigallinarum</name>
    <dbReference type="NCBI Taxonomy" id="2840935"/>
    <lineage>
        <taxon>Bacteria</taxon>
        <taxon>Candidatus Scatousia</taxon>
    </lineage>
</organism>
<feature type="non-terminal residue" evidence="2">
    <location>
        <position position="225"/>
    </location>
</feature>
<name>A0A9D1JNI5_9BACT</name>
<keyword evidence="1" id="KW-1133">Transmembrane helix</keyword>
<reference evidence="2" key="1">
    <citation type="submission" date="2020-10" db="EMBL/GenBank/DDBJ databases">
        <authorList>
            <person name="Gilroy R."/>
        </authorList>
    </citation>
    <scope>NUCLEOTIDE SEQUENCE</scope>
    <source>
        <strain evidence="2">6276</strain>
    </source>
</reference>
<dbReference type="InterPro" id="IPR012902">
    <property type="entry name" value="N_methyl_site"/>
</dbReference>
<dbReference type="NCBIfam" id="TIGR02532">
    <property type="entry name" value="IV_pilin_GFxxxE"/>
    <property type="match status" value="1"/>
</dbReference>
<protein>
    <submittedName>
        <fullName evidence="2">Type II secretion system protein</fullName>
    </submittedName>
</protein>
<evidence type="ECO:0000256" key="1">
    <source>
        <dbReference type="SAM" id="Phobius"/>
    </source>
</evidence>
<keyword evidence="1" id="KW-0812">Transmembrane</keyword>
<proteinExistence type="predicted"/>
<comment type="caution">
    <text evidence="2">The sequence shown here is derived from an EMBL/GenBank/DDBJ whole genome shotgun (WGS) entry which is preliminary data.</text>
</comment>
<dbReference type="Gene3D" id="3.30.700.10">
    <property type="entry name" value="Glycoprotein, Type 4 Pilin"/>
    <property type="match status" value="1"/>
</dbReference>
<feature type="transmembrane region" description="Helical" evidence="1">
    <location>
        <begin position="21"/>
        <end position="43"/>
    </location>
</feature>
<reference evidence="2" key="2">
    <citation type="journal article" date="2021" name="PeerJ">
        <title>Extensive microbial diversity within the chicken gut microbiome revealed by metagenomics and culture.</title>
        <authorList>
            <person name="Gilroy R."/>
            <person name="Ravi A."/>
            <person name="Getino M."/>
            <person name="Pursley I."/>
            <person name="Horton D.L."/>
            <person name="Alikhan N.F."/>
            <person name="Baker D."/>
            <person name="Gharbi K."/>
            <person name="Hall N."/>
            <person name="Watson M."/>
            <person name="Adriaenssens E.M."/>
            <person name="Foster-Nyarko E."/>
            <person name="Jarju S."/>
            <person name="Secka A."/>
            <person name="Antonio M."/>
            <person name="Oren A."/>
            <person name="Chaudhuri R.R."/>
            <person name="La Ragione R."/>
            <person name="Hildebrand F."/>
            <person name="Pallen M.J."/>
        </authorList>
    </citation>
    <scope>NUCLEOTIDE SEQUENCE</scope>
    <source>
        <strain evidence="2">6276</strain>
    </source>
</reference>
<gene>
    <name evidence="2" type="ORF">IAC10_06550</name>
</gene>
<dbReference type="InterPro" id="IPR045584">
    <property type="entry name" value="Pilin-like"/>
</dbReference>
<dbReference type="AlphaFoldDB" id="A0A9D1JNI5"/>